<keyword evidence="1" id="KW-0732">Signal</keyword>
<dbReference type="InterPro" id="IPR036610">
    <property type="entry name" value="PEBP-like_sf"/>
</dbReference>
<keyword evidence="3" id="KW-1185">Reference proteome</keyword>
<accession>A0ABS8BJ51</accession>
<dbReference type="EMBL" id="JAJAWG010000002">
    <property type="protein sequence ID" value="MCB5195747.1"/>
    <property type="molecule type" value="Genomic_DNA"/>
</dbReference>
<dbReference type="Gene3D" id="3.90.280.10">
    <property type="entry name" value="PEBP-like"/>
    <property type="match status" value="1"/>
</dbReference>
<dbReference type="InterPro" id="IPR005247">
    <property type="entry name" value="YbhB_YbcL/LppC-like"/>
</dbReference>
<keyword evidence="2" id="KW-0649">Protein kinase inhibitor</keyword>
<sequence length="232" mass="24945">MKVAQGISIIALQLSLFVPAMASTDKVDKKLQYSPVVQLKLSSSGIQNGIIDAKYGAASKDKLGAMPLESIPLQWSKGPKSTAAYAITIVDYDTSPIIGFPWIHWLTVVPASTTSLPANASRSHANNMVQGVNSYSDGVMLNMPSMKGFDVPAAQAAAYGGMVPVGFAHKYTIKVFALNRPLNLKPGYFYNELLTAMEGKVIGEGTLYGVYDAYIVHPPKADQSESYIKAHE</sequence>
<feature type="signal peptide" evidence="1">
    <location>
        <begin position="1"/>
        <end position="22"/>
    </location>
</feature>
<dbReference type="Proteomes" id="UP001198034">
    <property type="component" value="Unassembled WGS sequence"/>
</dbReference>
<dbReference type="InterPro" id="IPR008914">
    <property type="entry name" value="PEBP"/>
</dbReference>
<dbReference type="NCBIfam" id="TIGR00481">
    <property type="entry name" value="YbhB/YbcL family Raf kinase inhibitor-like protein"/>
    <property type="match status" value="1"/>
</dbReference>
<dbReference type="SUPFAM" id="SSF49777">
    <property type="entry name" value="PEBP-like"/>
    <property type="match status" value="1"/>
</dbReference>
<evidence type="ECO:0000256" key="1">
    <source>
        <dbReference type="SAM" id="SignalP"/>
    </source>
</evidence>
<dbReference type="RefSeq" id="WP_226763536.1">
    <property type="nucleotide sequence ID" value="NZ_JAJAWG010000002.1"/>
</dbReference>
<feature type="chain" id="PRO_5046465967" evidence="1">
    <location>
        <begin position="23"/>
        <end position="232"/>
    </location>
</feature>
<name>A0ABS8BJ51_9NEIS</name>
<dbReference type="Pfam" id="PF01161">
    <property type="entry name" value="PBP"/>
    <property type="match status" value="1"/>
</dbReference>
<evidence type="ECO:0000313" key="3">
    <source>
        <dbReference type="Proteomes" id="UP001198034"/>
    </source>
</evidence>
<dbReference type="GO" id="GO:0004860">
    <property type="term" value="F:protein kinase inhibitor activity"/>
    <property type="evidence" value="ECO:0007669"/>
    <property type="project" value="UniProtKB-KW"/>
</dbReference>
<reference evidence="2 3" key="1">
    <citation type="submission" date="2021-10" db="EMBL/GenBank/DDBJ databases">
        <authorList>
            <person name="Chen M."/>
        </authorList>
    </citation>
    <scope>NUCLEOTIDE SEQUENCE [LARGE SCALE GENOMIC DNA]</scope>
    <source>
        <strain evidence="2 3">H3-26</strain>
    </source>
</reference>
<comment type="caution">
    <text evidence="2">The sequence shown here is derived from an EMBL/GenBank/DDBJ whole genome shotgun (WGS) entry which is preliminary data.</text>
</comment>
<protein>
    <submittedName>
        <fullName evidence="2">YbhB/YbcL family Raf kinase inhibitor-like protein</fullName>
    </submittedName>
</protein>
<dbReference type="CDD" id="cd00865">
    <property type="entry name" value="PEBP_bact_arch"/>
    <property type="match status" value="1"/>
</dbReference>
<proteinExistence type="predicted"/>
<organism evidence="2 3">
    <name type="scientific">Deefgea salmonis</name>
    <dbReference type="NCBI Taxonomy" id="2875502"/>
    <lineage>
        <taxon>Bacteria</taxon>
        <taxon>Pseudomonadati</taxon>
        <taxon>Pseudomonadota</taxon>
        <taxon>Betaproteobacteria</taxon>
        <taxon>Neisseriales</taxon>
        <taxon>Chitinibacteraceae</taxon>
        <taxon>Deefgea</taxon>
    </lineage>
</organism>
<gene>
    <name evidence="2" type="ORF">LG219_05520</name>
</gene>
<evidence type="ECO:0000313" key="2">
    <source>
        <dbReference type="EMBL" id="MCB5195747.1"/>
    </source>
</evidence>